<dbReference type="SUPFAM" id="SSF56496">
    <property type="entry name" value="Fibrinogen C-terminal domain-like"/>
    <property type="match status" value="1"/>
</dbReference>
<dbReference type="InterPro" id="IPR036056">
    <property type="entry name" value="Fibrinogen-like_C"/>
</dbReference>
<dbReference type="AlphaFoldDB" id="A0A914UU63"/>
<dbReference type="SMART" id="SM00186">
    <property type="entry name" value="FBG"/>
    <property type="match status" value="1"/>
</dbReference>
<feature type="domain" description="Fibrinogen C-terminal" evidence="1">
    <location>
        <begin position="1"/>
        <end position="196"/>
    </location>
</feature>
<dbReference type="InterPro" id="IPR014716">
    <property type="entry name" value="Fibrinogen_a/b/g_C_1"/>
</dbReference>
<dbReference type="Proteomes" id="UP000887566">
    <property type="component" value="Unplaced"/>
</dbReference>
<evidence type="ECO:0000313" key="2">
    <source>
        <dbReference type="Proteomes" id="UP000887566"/>
    </source>
</evidence>
<sequence>METDGGGWTVFQRRIDANVSFYDRTWNEYKVGFNNGLDKNLWLGNDIIHVLSTKDSNVELRIDIWGDRAPYSSRPNGYWWEKHTNFFIDNEANFYTLHISSLYTGNASIDSTYNMYFTNNWRFSTFDRNNGAASVCFPSGTGLGGWWHSSNFCAVDALNGQYISSRGTSYGFRWLIDQIQGYIKPKQSRMMLRRIL</sequence>
<dbReference type="Pfam" id="PF00147">
    <property type="entry name" value="Fibrinogen_C"/>
    <property type="match status" value="1"/>
</dbReference>
<dbReference type="GO" id="GO:0005615">
    <property type="term" value="C:extracellular space"/>
    <property type="evidence" value="ECO:0007669"/>
    <property type="project" value="TreeGrafter"/>
</dbReference>
<dbReference type="PROSITE" id="PS51406">
    <property type="entry name" value="FIBRINOGEN_C_2"/>
    <property type="match status" value="1"/>
</dbReference>
<keyword evidence="2" id="KW-1185">Reference proteome</keyword>
<dbReference type="WBParaSite" id="PSAMB.scaffold1263size33697.g12110.t1">
    <property type="protein sequence ID" value="PSAMB.scaffold1263size33697.g12110.t1"/>
    <property type="gene ID" value="PSAMB.scaffold1263size33697.g12110"/>
</dbReference>
<name>A0A914UU63_9BILA</name>
<organism evidence="2 3">
    <name type="scientific">Plectus sambesii</name>
    <dbReference type="NCBI Taxonomy" id="2011161"/>
    <lineage>
        <taxon>Eukaryota</taxon>
        <taxon>Metazoa</taxon>
        <taxon>Ecdysozoa</taxon>
        <taxon>Nematoda</taxon>
        <taxon>Chromadorea</taxon>
        <taxon>Plectida</taxon>
        <taxon>Plectina</taxon>
        <taxon>Plectoidea</taxon>
        <taxon>Plectidae</taxon>
        <taxon>Plectus</taxon>
    </lineage>
</organism>
<accession>A0A914UU63</accession>
<dbReference type="InterPro" id="IPR050373">
    <property type="entry name" value="Fibrinogen_C-term_domain"/>
</dbReference>
<dbReference type="PANTHER" id="PTHR19143">
    <property type="entry name" value="FIBRINOGEN/TENASCIN/ANGIOPOEITIN"/>
    <property type="match status" value="1"/>
</dbReference>
<evidence type="ECO:0000259" key="1">
    <source>
        <dbReference type="PROSITE" id="PS51406"/>
    </source>
</evidence>
<dbReference type="InterPro" id="IPR002181">
    <property type="entry name" value="Fibrinogen_a/b/g_C_dom"/>
</dbReference>
<protein>
    <submittedName>
        <fullName evidence="3">Fibrinogen C-terminal domain-containing protein</fullName>
    </submittedName>
</protein>
<reference evidence="3" key="1">
    <citation type="submission" date="2022-11" db="UniProtKB">
        <authorList>
            <consortium name="WormBaseParasite"/>
        </authorList>
    </citation>
    <scope>IDENTIFICATION</scope>
</reference>
<proteinExistence type="predicted"/>
<dbReference type="Gene3D" id="3.90.215.10">
    <property type="entry name" value="Gamma Fibrinogen, chain A, domain 1"/>
    <property type="match status" value="1"/>
</dbReference>
<evidence type="ECO:0000313" key="3">
    <source>
        <dbReference type="WBParaSite" id="PSAMB.scaffold1263size33697.g12110.t1"/>
    </source>
</evidence>